<dbReference type="RefSeq" id="WP_131568983.1">
    <property type="nucleotide sequence ID" value="NZ_JAINFK010000003.1"/>
</dbReference>
<keyword evidence="3" id="KW-1185">Reference proteome</keyword>
<comment type="caution">
    <text evidence="2">The sequence shown here is derived from an EMBL/GenBank/DDBJ whole genome shotgun (WGS) entry which is preliminary data.</text>
</comment>
<gene>
    <name evidence="2" type="ORF">E0D97_11450</name>
</gene>
<dbReference type="InterPro" id="IPR036754">
    <property type="entry name" value="YbaK/aa-tRNA-synt-asso_dom_sf"/>
</dbReference>
<evidence type="ECO:0000313" key="2">
    <source>
        <dbReference type="EMBL" id="TCD13718.1"/>
    </source>
</evidence>
<proteinExistence type="predicted"/>
<dbReference type="SUPFAM" id="SSF55826">
    <property type="entry name" value="YbaK/ProRS associated domain"/>
    <property type="match status" value="1"/>
</dbReference>
<organism evidence="2 3">
    <name type="scientific">Oricola cellulosilytica</name>
    <dbReference type="NCBI Taxonomy" id="1429082"/>
    <lineage>
        <taxon>Bacteria</taxon>
        <taxon>Pseudomonadati</taxon>
        <taxon>Pseudomonadota</taxon>
        <taxon>Alphaproteobacteria</taxon>
        <taxon>Hyphomicrobiales</taxon>
        <taxon>Ahrensiaceae</taxon>
        <taxon>Oricola</taxon>
    </lineage>
</organism>
<evidence type="ECO:0000259" key="1">
    <source>
        <dbReference type="Pfam" id="PF04073"/>
    </source>
</evidence>
<dbReference type="Proteomes" id="UP000291301">
    <property type="component" value="Unassembled WGS sequence"/>
</dbReference>
<dbReference type="InterPro" id="IPR007214">
    <property type="entry name" value="YbaK/aa-tRNA-synth-assoc-dom"/>
</dbReference>
<feature type="domain" description="YbaK/aminoacyl-tRNA synthetase-associated" evidence="1">
    <location>
        <begin position="23"/>
        <end position="140"/>
    </location>
</feature>
<dbReference type="Pfam" id="PF04073">
    <property type="entry name" value="tRNA_edit"/>
    <property type="match status" value="1"/>
</dbReference>
<dbReference type="Gene3D" id="3.90.960.10">
    <property type="entry name" value="YbaK/aminoacyl-tRNA synthetase-associated domain"/>
    <property type="match status" value="1"/>
</dbReference>
<dbReference type="CDD" id="cd04332">
    <property type="entry name" value="YbaK_like"/>
    <property type="match status" value="1"/>
</dbReference>
<dbReference type="EMBL" id="SJST01000004">
    <property type="protein sequence ID" value="TCD13718.1"/>
    <property type="molecule type" value="Genomic_DNA"/>
</dbReference>
<dbReference type="AlphaFoldDB" id="A0A4R0PC27"/>
<dbReference type="OrthoDB" id="9786549at2"/>
<evidence type="ECO:0000313" key="3">
    <source>
        <dbReference type="Proteomes" id="UP000291301"/>
    </source>
</evidence>
<reference evidence="2 3" key="1">
    <citation type="journal article" date="2015" name="Antonie Van Leeuwenhoek">
        <title>Oricola cellulosilytica gen. nov., sp. nov., a cellulose-degrading bacterium of the family Phyllobacteriaceae isolated from surface seashore water, and emended descriptions of Mesorhizobium loti and Phyllobacterium myrsinacearum.</title>
        <authorList>
            <person name="Hameed A."/>
            <person name="Shahina M."/>
            <person name="Lai W.A."/>
            <person name="Lin S.Y."/>
            <person name="Young L.S."/>
            <person name="Liu Y.C."/>
            <person name="Hsu Y.H."/>
            <person name="Young C.C."/>
        </authorList>
    </citation>
    <scope>NUCLEOTIDE SEQUENCE [LARGE SCALE GENOMIC DNA]</scope>
    <source>
        <strain evidence="2 3">KCTC 52183</strain>
    </source>
</reference>
<sequence>MGIALTLHEYLDDNHIPFEVMKHPRTHSASRTAEASHIPGGCMAKGVVLKWDDGYILAVVPASRQIDMAKVRAIIGENVELASEAEASMLFPDCDTGAVPALGVPYRVTCMVDEELEGRSDIYFEGGDHTSLVHLPGDEFGRLMYGVPHGHISH</sequence>
<protein>
    <submittedName>
        <fullName evidence="2">YbaK/EbsC family protein</fullName>
    </submittedName>
</protein>
<dbReference type="GO" id="GO:0002161">
    <property type="term" value="F:aminoacyl-tRNA deacylase activity"/>
    <property type="evidence" value="ECO:0007669"/>
    <property type="project" value="InterPro"/>
</dbReference>
<name>A0A4R0PC27_9HYPH</name>
<accession>A0A4R0PC27</accession>